<proteinExistence type="predicted"/>
<reference evidence="2 3" key="1">
    <citation type="submission" date="2017-02" db="EMBL/GenBank/DDBJ databases">
        <authorList>
            <person name="Peterson S.W."/>
        </authorList>
    </citation>
    <scope>NUCLEOTIDE SEQUENCE [LARGE SCALE GENOMIC DNA]</scope>
    <source>
        <strain evidence="2 3">S285</strain>
    </source>
</reference>
<dbReference type="OrthoDB" id="9780520at2"/>
<dbReference type="STRING" id="655015.B1812_04295"/>
<dbReference type="AlphaFoldDB" id="A0A1W6MS57"/>
<sequence length="77" mass="8443">MSSANTPFQHGLRSSAYKASPTRCHRSVRTWGDTLLAGVAEAWVHRHVDRTLPLDAAGEAHACIEAPRHKGNVVRET</sequence>
<organism evidence="2 3">
    <name type="scientific">Methylocystis bryophila</name>
    <dbReference type="NCBI Taxonomy" id="655015"/>
    <lineage>
        <taxon>Bacteria</taxon>
        <taxon>Pseudomonadati</taxon>
        <taxon>Pseudomonadota</taxon>
        <taxon>Alphaproteobacteria</taxon>
        <taxon>Hyphomicrobiales</taxon>
        <taxon>Methylocystaceae</taxon>
        <taxon>Methylocystis</taxon>
    </lineage>
</organism>
<accession>A0A1W6MS57</accession>
<name>A0A1W6MS57_9HYPH</name>
<evidence type="ECO:0000313" key="3">
    <source>
        <dbReference type="Proteomes" id="UP000193978"/>
    </source>
</evidence>
<feature type="region of interest" description="Disordered" evidence="1">
    <location>
        <begin position="1"/>
        <end position="24"/>
    </location>
</feature>
<evidence type="ECO:0000313" key="2">
    <source>
        <dbReference type="EMBL" id="ARN80424.1"/>
    </source>
</evidence>
<dbReference type="EMBL" id="CP019948">
    <property type="protein sequence ID" value="ARN80424.1"/>
    <property type="molecule type" value="Genomic_DNA"/>
</dbReference>
<protein>
    <submittedName>
        <fullName evidence="2">Uncharacterized protein</fullName>
    </submittedName>
</protein>
<dbReference type="KEGG" id="mbry:B1812_04295"/>
<keyword evidence="3" id="KW-1185">Reference proteome</keyword>
<dbReference type="RefSeq" id="WP_085770487.1">
    <property type="nucleotide sequence ID" value="NZ_AP027149.1"/>
</dbReference>
<gene>
    <name evidence="2" type="ORF">B1812_04295</name>
</gene>
<evidence type="ECO:0000256" key="1">
    <source>
        <dbReference type="SAM" id="MobiDB-lite"/>
    </source>
</evidence>
<dbReference type="Proteomes" id="UP000193978">
    <property type="component" value="Chromosome"/>
</dbReference>
<dbReference type="Gene3D" id="3.90.180.10">
    <property type="entry name" value="Medium-chain alcohol dehydrogenases, catalytic domain"/>
    <property type="match status" value="1"/>
</dbReference>